<dbReference type="Proteomes" id="UP000030146">
    <property type="component" value="Unassembled WGS sequence"/>
</dbReference>
<dbReference type="EMBL" id="JRAK01000036">
    <property type="protein sequence ID" value="KGN92791.1"/>
    <property type="molecule type" value="Genomic_DNA"/>
</dbReference>
<organism evidence="5 6">
    <name type="scientific">Porphyromonas gulae</name>
    <dbReference type="NCBI Taxonomy" id="111105"/>
    <lineage>
        <taxon>Bacteria</taxon>
        <taxon>Pseudomonadati</taxon>
        <taxon>Bacteroidota</taxon>
        <taxon>Bacteroidia</taxon>
        <taxon>Bacteroidales</taxon>
        <taxon>Porphyromonadaceae</taxon>
        <taxon>Porphyromonas</taxon>
    </lineage>
</organism>
<comment type="caution">
    <text evidence="5">The sequence shown here is derived from an EMBL/GenBank/DDBJ whole genome shotgun (WGS) entry which is preliminary data.</text>
</comment>
<evidence type="ECO:0000256" key="1">
    <source>
        <dbReference type="ARBA" id="ARBA00004442"/>
    </source>
</evidence>
<gene>
    <name evidence="5" type="ORF">HR15_01995</name>
</gene>
<dbReference type="InterPro" id="IPR041700">
    <property type="entry name" value="OMP_b-brl_3"/>
</dbReference>
<dbReference type="InterPro" id="IPR008969">
    <property type="entry name" value="CarboxyPept-like_regulatory"/>
</dbReference>
<keyword evidence="2" id="KW-0472">Membrane</keyword>
<evidence type="ECO:0000313" key="5">
    <source>
        <dbReference type="EMBL" id="KGN92791.1"/>
    </source>
</evidence>
<dbReference type="SUPFAM" id="SSF56935">
    <property type="entry name" value="Porins"/>
    <property type="match status" value="1"/>
</dbReference>
<evidence type="ECO:0000256" key="3">
    <source>
        <dbReference type="ARBA" id="ARBA00023237"/>
    </source>
</evidence>
<reference evidence="5 6" key="1">
    <citation type="submission" date="2014-08" db="EMBL/GenBank/DDBJ databases">
        <title>Porphyromonas gulae strain:COT-052_OH3439 Genome sequencing.</title>
        <authorList>
            <person name="Wallis C."/>
            <person name="Deusch O."/>
            <person name="O'Flynn C."/>
            <person name="Davis I."/>
            <person name="Jospin G."/>
            <person name="Darling A.E."/>
            <person name="Coil D.A."/>
            <person name="Alexiev A."/>
            <person name="Horsfall A."/>
            <person name="Kirkwood N."/>
            <person name="Harris S."/>
            <person name="Eisen J.A."/>
        </authorList>
    </citation>
    <scope>NUCLEOTIDE SEQUENCE [LARGE SCALE GENOMIC DNA]</scope>
    <source>
        <strain evidence="6">COT-052 OH3439</strain>
    </source>
</reference>
<keyword evidence="3" id="KW-0998">Cell outer membrane</keyword>
<proteinExistence type="predicted"/>
<dbReference type="SUPFAM" id="SSF49464">
    <property type="entry name" value="Carboxypeptidase regulatory domain-like"/>
    <property type="match status" value="1"/>
</dbReference>
<dbReference type="GO" id="GO:0009279">
    <property type="term" value="C:cell outer membrane"/>
    <property type="evidence" value="ECO:0007669"/>
    <property type="project" value="UniProtKB-SubCell"/>
</dbReference>
<evidence type="ECO:0000259" key="4">
    <source>
        <dbReference type="Pfam" id="PF14905"/>
    </source>
</evidence>
<dbReference type="Gene3D" id="2.40.170.20">
    <property type="entry name" value="TonB-dependent receptor, beta-barrel domain"/>
    <property type="match status" value="1"/>
</dbReference>
<dbReference type="InterPro" id="IPR036942">
    <property type="entry name" value="Beta-barrel_TonB_sf"/>
</dbReference>
<evidence type="ECO:0000256" key="2">
    <source>
        <dbReference type="ARBA" id="ARBA00023136"/>
    </source>
</evidence>
<name>A0A0A2FNV2_9PORP</name>
<keyword evidence="5" id="KW-0675">Receptor</keyword>
<dbReference type="AlphaFoldDB" id="A0A0A2FNV2"/>
<sequence>MKNLLNIQNQYGISILCILLFIHCEVCFSQTKELYPVHYKGCVVASSTNEPLPSATITLHTSDGILLAGAISEKNGCFDIEWQGKSKSQTDSLILHCSFMGYAAKSIKVPTAYSHNVGVISLDETQQILDEITVTAQRSPFKFEHGTYLANVSGTALSQLSSANDVLKRLPLIAGDNGSFTVRGRGQAIIFINRREVRDPSEIQNIDASQIESVRIITDPGVSYPIGTKAVIELTIKQWYKDHLGITFESELYQRQRLSQYYTLRTNYTKKKFSLMALLKMADPKFDPKTDINYKISRPGGDLSYNVMGTSKQNNLKFSFDTGLNYDINDKHSLGYYISASLSPRQISSHKDVYSQNGIQKGNHTTDVESERHGINGSFYYVGKTRTLDINFQNYFFHALKKGTQSLTLDQDGYFNMDNMSESFLYDAKLELGNKGMGGYMSYGVQSTYTRRKDESSVHEGEVNSSNSLSVQYLLSPFFSYNWAYKKLSVLAGLRVEWEKRQFPNHNTSDTENFFYNPKVSVNYKFSNSLSTSFNWQTFTSRPQYFVLSGISSMVYPFLYNSGNAHLKSTQNNNFYLNISYKKLIVQLKAKHIKNGISVYYSFDNPSQRINKTFLNTPPHWEYGMATIYQFKPLKVWTIDVFGELGYGSFDFGYSPKRNYFKRPSFFIDVNNIFNLSNGYTFNFYMGYSKTINGIEESLGKGGISGSINKFFFDRKLYISFNIGQYIQKKEVMRTIVDNIQVDQLWDTSNKYVGLTLKYKFNTVPEKNKASVGNSSEIRRF</sequence>
<evidence type="ECO:0000313" key="6">
    <source>
        <dbReference type="Proteomes" id="UP000030146"/>
    </source>
</evidence>
<accession>A0A0A2FNV2</accession>
<keyword evidence="6" id="KW-1185">Reference proteome</keyword>
<protein>
    <submittedName>
        <fullName evidence="5">TonB-dependent receptor</fullName>
    </submittedName>
</protein>
<comment type="subcellular location">
    <subcellularLocation>
        <location evidence="1">Cell outer membrane</location>
    </subcellularLocation>
</comment>
<dbReference type="Pfam" id="PF14905">
    <property type="entry name" value="OMP_b-brl_3"/>
    <property type="match status" value="1"/>
</dbReference>
<dbReference type="RefSeq" id="WP_039423457.1">
    <property type="nucleotide sequence ID" value="NZ_JRAK01000036.1"/>
</dbReference>
<feature type="domain" description="Outer membrane protein beta-barrel" evidence="4">
    <location>
        <begin position="370"/>
        <end position="759"/>
    </location>
</feature>